<feature type="transmembrane region" description="Helical" evidence="2">
    <location>
        <begin position="160"/>
        <end position="181"/>
    </location>
</feature>
<organism evidence="4 5">
    <name type="scientific">Tessaracoccus rhinocerotis</name>
    <dbReference type="NCBI Taxonomy" id="1689449"/>
    <lineage>
        <taxon>Bacteria</taxon>
        <taxon>Bacillati</taxon>
        <taxon>Actinomycetota</taxon>
        <taxon>Actinomycetes</taxon>
        <taxon>Propionibacteriales</taxon>
        <taxon>Propionibacteriaceae</taxon>
        <taxon>Tessaracoccus</taxon>
    </lineage>
</organism>
<keyword evidence="2" id="KW-0472">Membrane</keyword>
<dbReference type="Proteomes" id="UP000317638">
    <property type="component" value="Unassembled WGS sequence"/>
</dbReference>
<evidence type="ECO:0000313" key="4">
    <source>
        <dbReference type="EMBL" id="TRY19017.1"/>
    </source>
</evidence>
<feature type="compositionally biased region" description="Polar residues" evidence="1">
    <location>
        <begin position="499"/>
        <end position="508"/>
    </location>
</feature>
<dbReference type="GO" id="GO:0043546">
    <property type="term" value="F:molybdopterin cofactor binding"/>
    <property type="evidence" value="ECO:0007669"/>
    <property type="project" value="TreeGrafter"/>
</dbReference>
<dbReference type="InterPro" id="IPR008335">
    <property type="entry name" value="Mopterin_OxRdtase_euk"/>
</dbReference>
<dbReference type="GO" id="GO:0020037">
    <property type="term" value="F:heme binding"/>
    <property type="evidence" value="ECO:0007669"/>
    <property type="project" value="TreeGrafter"/>
</dbReference>
<comment type="caution">
    <text evidence="4">The sequence shown here is derived from an EMBL/GenBank/DDBJ whole genome shotgun (WGS) entry which is preliminary data.</text>
</comment>
<feature type="transmembrane region" description="Helical" evidence="2">
    <location>
        <begin position="121"/>
        <end position="139"/>
    </location>
</feature>
<evidence type="ECO:0000256" key="2">
    <source>
        <dbReference type="SAM" id="Phobius"/>
    </source>
</evidence>
<dbReference type="EMBL" id="VKKG01000002">
    <property type="protein sequence ID" value="TRY19017.1"/>
    <property type="molecule type" value="Genomic_DNA"/>
</dbReference>
<dbReference type="PRINTS" id="PR00407">
    <property type="entry name" value="EUMOPTERIN"/>
</dbReference>
<dbReference type="Gene3D" id="3.90.420.10">
    <property type="entry name" value="Oxidoreductase, molybdopterin-binding domain"/>
    <property type="match status" value="1"/>
</dbReference>
<evidence type="ECO:0000313" key="5">
    <source>
        <dbReference type="Proteomes" id="UP000317638"/>
    </source>
</evidence>
<evidence type="ECO:0000259" key="3">
    <source>
        <dbReference type="Pfam" id="PF00174"/>
    </source>
</evidence>
<dbReference type="OrthoDB" id="9795587at2"/>
<feature type="domain" description="Oxidoreductase molybdopterin-binding" evidence="3">
    <location>
        <begin position="235"/>
        <end position="387"/>
    </location>
</feature>
<keyword evidence="5" id="KW-1185">Reference proteome</keyword>
<evidence type="ECO:0000256" key="1">
    <source>
        <dbReference type="SAM" id="MobiDB-lite"/>
    </source>
</evidence>
<dbReference type="InterPro" id="IPR036374">
    <property type="entry name" value="OxRdtase_Mopterin-bd_sf"/>
</dbReference>
<accession>A0A553K2U0</accession>
<dbReference type="GO" id="GO:0006790">
    <property type="term" value="P:sulfur compound metabolic process"/>
    <property type="evidence" value="ECO:0007669"/>
    <property type="project" value="TreeGrafter"/>
</dbReference>
<dbReference type="SUPFAM" id="SSF56524">
    <property type="entry name" value="Oxidoreductase molybdopterin-binding domain"/>
    <property type="match status" value="1"/>
</dbReference>
<feature type="region of interest" description="Disordered" evidence="1">
    <location>
        <begin position="486"/>
        <end position="508"/>
    </location>
</feature>
<name>A0A553K2U0_9ACTN</name>
<sequence length="508" mass="52708">MTPRTVTAAIGIAAGAVTLGVSELLAAALARTVGTAATPSPLLAVGAAFVDLTPPWLKDWAIATFGSADKVALFVGMGLVLSLLCALLGVLAGLKRPVGTVGLLAGGALAAAAVITRADATWVDVLPTAGGVTAGILVLRTLLESATGEPGRARPGRRELLARTGGAAALGLVGLAVGRGLQVAVDSTRRAREELELPDAAEPVVVPATALATVTGQTAFQTPNDAFYRIDTALVVPQVDPATWTLRVTGLVENELKLNLADLLAERHVESMVTLTCVSNPVGGGLAGNAVWTGWPVRELLERAGVRPDADMVLSRSIDGWTAGTPIEALTDGRDALLAVGMNGEPLPPEHGFPVRLVVPGLYGYVSATKWVNELKVTRFDADEGYWTPRGWAERGPVKTASRIDVPRDGARLPAGATTVAGVAWAQTRGVDAVEVSADGGPWLPAELRDEPTIDAWRLWSLTVELPPGDHQLRVRATDGLGRVQTERTAPPVPDGSSGWHTISVTTG</sequence>
<dbReference type="InterPro" id="IPR000572">
    <property type="entry name" value="OxRdtase_Mopterin-bd_dom"/>
</dbReference>
<reference evidence="4 5" key="1">
    <citation type="submission" date="2019-07" db="EMBL/GenBank/DDBJ databases">
        <authorList>
            <person name="Zhou L.-Y."/>
        </authorList>
    </citation>
    <scope>NUCLEOTIDE SEQUENCE [LARGE SCALE GENOMIC DNA]</scope>
    <source>
        <strain evidence="4 5">YIM 101269</strain>
    </source>
</reference>
<dbReference type="Pfam" id="PF00174">
    <property type="entry name" value="Oxidored_molyb"/>
    <property type="match status" value="1"/>
</dbReference>
<feature type="transmembrane region" description="Helical" evidence="2">
    <location>
        <begin position="98"/>
        <end position="115"/>
    </location>
</feature>
<keyword evidence="2" id="KW-0812">Transmembrane</keyword>
<dbReference type="PANTHER" id="PTHR19372:SF7">
    <property type="entry name" value="SULFITE OXIDASE, MITOCHONDRIAL"/>
    <property type="match status" value="1"/>
</dbReference>
<dbReference type="SUPFAM" id="SSF81296">
    <property type="entry name" value="E set domains"/>
    <property type="match status" value="1"/>
</dbReference>
<dbReference type="InterPro" id="IPR014756">
    <property type="entry name" value="Ig_E-set"/>
</dbReference>
<feature type="transmembrane region" description="Helical" evidence="2">
    <location>
        <begin position="71"/>
        <end position="91"/>
    </location>
</feature>
<keyword evidence="2" id="KW-1133">Transmembrane helix</keyword>
<dbReference type="GO" id="GO:0008482">
    <property type="term" value="F:sulfite oxidase activity"/>
    <property type="evidence" value="ECO:0007669"/>
    <property type="project" value="TreeGrafter"/>
</dbReference>
<dbReference type="Gene3D" id="2.60.40.650">
    <property type="match status" value="1"/>
</dbReference>
<gene>
    <name evidence="4" type="ORF">FOJ82_07915</name>
</gene>
<dbReference type="RefSeq" id="WP_143937909.1">
    <property type="nucleotide sequence ID" value="NZ_VKKG01000002.1"/>
</dbReference>
<dbReference type="PANTHER" id="PTHR19372">
    <property type="entry name" value="SULFITE REDUCTASE"/>
    <property type="match status" value="1"/>
</dbReference>
<protein>
    <submittedName>
        <fullName evidence="4">Molybdopterin-dependent oxidoreductase</fullName>
    </submittedName>
</protein>
<dbReference type="AlphaFoldDB" id="A0A553K2U0"/>
<proteinExistence type="predicted"/>